<dbReference type="PANTHER" id="PTHR47074:SF49">
    <property type="entry name" value="POLYNUCLEOTIDYL TRANSFERASE, RIBONUCLEASE H-LIKE SUPERFAMILY PROTEIN"/>
    <property type="match status" value="1"/>
</dbReference>
<evidence type="ECO:0000259" key="1">
    <source>
        <dbReference type="Pfam" id="PF13456"/>
    </source>
</evidence>
<proteinExistence type="predicted"/>
<sequence>MSMDTSSGVGSRPSFAWRSIIHGRELLQQGLLKKIGSGSDTVVWWDRWILDSIPRVPDYRQGSVVGLTLRVEDLLIPGTGVWNQELVFSTFTRKDAEIIMKIKPEISHADSVVWGLSRNGSYTSKSGYALLEIIEEINTSQVEIIPPVEKKLWSTLWKTKTTPKLRHFLWRILSGALAAPETGQVFPWILWHIWKARNAFCFEHTRLYPAVVLDKALVEAEVWRELQVPTLQRTSQVVVAQEIRNWKKPPTGWVKCNFASSWVNSTSVCSGAWIVRDGYGKAIFHSRRSFPCLPNPLEADFCSLLWTLEDMANLRVDKVIFESSSPYLREAFRLNSSPGTNPMVSRITQLFHGFSEWCTELVFDESNKVASFIANSVTRDQRLQSYISSGGPSWLQTLISQESGFDSS</sequence>
<name>A0ABQ7BGM0_BRACR</name>
<keyword evidence="3" id="KW-1185">Reference proteome</keyword>
<evidence type="ECO:0000313" key="2">
    <source>
        <dbReference type="EMBL" id="KAF3531703.1"/>
    </source>
</evidence>
<dbReference type="CDD" id="cd06222">
    <property type="entry name" value="RNase_H_like"/>
    <property type="match status" value="1"/>
</dbReference>
<comment type="caution">
    <text evidence="2">The sequence shown here is derived from an EMBL/GenBank/DDBJ whole genome shotgun (WGS) entry which is preliminary data.</text>
</comment>
<accession>A0ABQ7BGM0</accession>
<protein>
    <recommendedName>
        <fullName evidence="1">RNase H type-1 domain-containing protein</fullName>
    </recommendedName>
</protein>
<dbReference type="Proteomes" id="UP000266723">
    <property type="component" value="Unassembled WGS sequence"/>
</dbReference>
<dbReference type="EMBL" id="QGKV02001507">
    <property type="protein sequence ID" value="KAF3531703.1"/>
    <property type="molecule type" value="Genomic_DNA"/>
</dbReference>
<dbReference type="PANTHER" id="PTHR47074">
    <property type="entry name" value="BNAC02G40300D PROTEIN"/>
    <property type="match status" value="1"/>
</dbReference>
<dbReference type="InterPro" id="IPR044730">
    <property type="entry name" value="RNase_H-like_dom_plant"/>
</dbReference>
<dbReference type="Pfam" id="PF13456">
    <property type="entry name" value="RVT_3"/>
    <property type="match status" value="1"/>
</dbReference>
<reference evidence="2 3" key="1">
    <citation type="journal article" date="2020" name="BMC Genomics">
        <title>Intraspecific diversification of the crop wild relative Brassica cretica Lam. using demographic model selection.</title>
        <authorList>
            <person name="Kioukis A."/>
            <person name="Michalopoulou V.A."/>
            <person name="Briers L."/>
            <person name="Pirintsos S."/>
            <person name="Studholme D.J."/>
            <person name="Pavlidis P."/>
            <person name="Sarris P.F."/>
        </authorList>
    </citation>
    <scope>NUCLEOTIDE SEQUENCE [LARGE SCALE GENOMIC DNA]</scope>
    <source>
        <strain evidence="3">cv. PFS-1207/04</strain>
    </source>
</reference>
<evidence type="ECO:0000313" key="3">
    <source>
        <dbReference type="Proteomes" id="UP000266723"/>
    </source>
</evidence>
<dbReference type="InterPro" id="IPR002156">
    <property type="entry name" value="RNaseH_domain"/>
</dbReference>
<organism evidence="2 3">
    <name type="scientific">Brassica cretica</name>
    <name type="common">Mustard</name>
    <dbReference type="NCBI Taxonomy" id="69181"/>
    <lineage>
        <taxon>Eukaryota</taxon>
        <taxon>Viridiplantae</taxon>
        <taxon>Streptophyta</taxon>
        <taxon>Embryophyta</taxon>
        <taxon>Tracheophyta</taxon>
        <taxon>Spermatophyta</taxon>
        <taxon>Magnoliopsida</taxon>
        <taxon>eudicotyledons</taxon>
        <taxon>Gunneridae</taxon>
        <taxon>Pentapetalae</taxon>
        <taxon>rosids</taxon>
        <taxon>malvids</taxon>
        <taxon>Brassicales</taxon>
        <taxon>Brassicaceae</taxon>
        <taxon>Brassiceae</taxon>
        <taxon>Brassica</taxon>
    </lineage>
</organism>
<feature type="domain" description="RNase H type-1" evidence="1">
    <location>
        <begin position="257"/>
        <end position="376"/>
    </location>
</feature>
<dbReference type="InterPro" id="IPR052929">
    <property type="entry name" value="RNase_H-like_EbsB-rel"/>
</dbReference>
<gene>
    <name evidence="2" type="ORF">DY000_02039819</name>
</gene>